<feature type="compositionally biased region" description="Low complexity" evidence="1">
    <location>
        <begin position="65"/>
        <end position="80"/>
    </location>
</feature>
<sequence>MRVRHTALWPPHAPRAQVPTPGLSLLPGIARGRNSVLPLAAPQGSAGSAGPMRLKLGSTHPRNTSSGSSSARASPAAPRGLSMSPSGVWSHAFALL</sequence>
<evidence type="ECO:0000313" key="3">
    <source>
        <dbReference type="Proteomes" id="UP001066276"/>
    </source>
</evidence>
<dbReference type="AlphaFoldDB" id="A0AAV7PR28"/>
<comment type="caution">
    <text evidence="2">The sequence shown here is derived from an EMBL/GenBank/DDBJ whole genome shotgun (WGS) entry which is preliminary data.</text>
</comment>
<evidence type="ECO:0000313" key="2">
    <source>
        <dbReference type="EMBL" id="KAJ1129699.1"/>
    </source>
</evidence>
<evidence type="ECO:0000256" key="1">
    <source>
        <dbReference type="SAM" id="MobiDB-lite"/>
    </source>
</evidence>
<accession>A0AAV7PR28</accession>
<reference evidence="2" key="1">
    <citation type="journal article" date="2022" name="bioRxiv">
        <title>Sequencing and chromosome-scale assembly of the giantPleurodeles waltlgenome.</title>
        <authorList>
            <person name="Brown T."/>
            <person name="Elewa A."/>
            <person name="Iarovenko S."/>
            <person name="Subramanian E."/>
            <person name="Araus A.J."/>
            <person name="Petzold A."/>
            <person name="Susuki M."/>
            <person name="Suzuki K.-i.T."/>
            <person name="Hayashi T."/>
            <person name="Toyoda A."/>
            <person name="Oliveira C."/>
            <person name="Osipova E."/>
            <person name="Leigh N.D."/>
            <person name="Simon A."/>
            <person name="Yun M.H."/>
        </authorList>
    </citation>
    <scope>NUCLEOTIDE SEQUENCE</scope>
    <source>
        <strain evidence="2">20211129_DDA</strain>
        <tissue evidence="2">Liver</tissue>
    </source>
</reference>
<feature type="region of interest" description="Disordered" evidence="1">
    <location>
        <begin position="1"/>
        <end position="21"/>
    </location>
</feature>
<feature type="region of interest" description="Disordered" evidence="1">
    <location>
        <begin position="40"/>
        <end position="86"/>
    </location>
</feature>
<proteinExistence type="predicted"/>
<feature type="compositionally biased region" description="Low complexity" evidence="1">
    <location>
        <begin position="40"/>
        <end position="51"/>
    </location>
</feature>
<name>A0AAV7PR28_PLEWA</name>
<organism evidence="2 3">
    <name type="scientific">Pleurodeles waltl</name>
    <name type="common">Iberian ribbed newt</name>
    <dbReference type="NCBI Taxonomy" id="8319"/>
    <lineage>
        <taxon>Eukaryota</taxon>
        <taxon>Metazoa</taxon>
        <taxon>Chordata</taxon>
        <taxon>Craniata</taxon>
        <taxon>Vertebrata</taxon>
        <taxon>Euteleostomi</taxon>
        <taxon>Amphibia</taxon>
        <taxon>Batrachia</taxon>
        <taxon>Caudata</taxon>
        <taxon>Salamandroidea</taxon>
        <taxon>Salamandridae</taxon>
        <taxon>Pleurodelinae</taxon>
        <taxon>Pleurodeles</taxon>
    </lineage>
</organism>
<gene>
    <name evidence="2" type="ORF">NDU88_008065</name>
</gene>
<dbReference type="EMBL" id="JANPWB010000011">
    <property type="protein sequence ID" value="KAJ1129699.1"/>
    <property type="molecule type" value="Genomic_DNA"/>
</dbReference>
<protein>
    <submittedName>
        <fullName evidence="2">Uncharacterized protein</fullName>
    </submittedName>
</protein>
<dbReference type="Proteomes" id="UP001066276">
    <property type="component" value="Chromosome 7"/>
</dbReference>
<keyword evidence="3" id="KW-1185">Reference proteome</keyword>